<organism evidence="2 3">
    <name type="scientific">Araneus ventricosus</name>
    <name type="common">Orbweaver spider</name>
    <name type="synonym">Epeira ventricosa</name>
    <dbReference type="NCBI Taxonomy" id="182803"/>
    <lineage>
        <taxon>Eukaryota</taxon>
        <taxon>Metazoa</taxon>
        <taxon>Ecdysozoa</taxon>
        <taxon>Arthropoda</taxon>
        <taxon>Chelicerata</taxon>
        <taxon>Arachnida</taxon>
        <taxon>Araneae</taxon>
        <taxon>Araneomorphae</taxon>
        <taxon>Entelegynae</taxon>
        <taxon>Araneoidea</taxon>
        <taxon>Araneidae</taxon>
        <taxon>Araneus</taxon>
    </lineage>
</organism>
<sequence length="116" mass="13069">MMEKLLADRSTMIVVGHCTRTFLRARVTLMTCSTLFLSAFPLNWKKTRTELEYVCTTQLLSMYFRLLIAPPVICITNYLSNTNHMCIPGLRDKHLPASVAQKIGEEDAGSSVVLVM</sequence>
<evidence type="ECO:0000313" key="2">
    <source>
        <dbReference type="EMBL" id="GBM70640.1"/>
    </source>
</evidence>
<evidence type="ECO:0000313" key="3">
    <source>
        <dbReference type="Proteomes" id="UP000499080"/>
    </source>
</evidence>
<dbReference type="Proteomes" id="UP000499080">
    <property type="component" value="Unassembled WGS sequence"/>
</dbReference>
<evidence type="ECO:0000256" key="1">
    <source>
        <dbReference type="SAM" id="Phobius"/>
    </source>
</evidence>
<name>A0A4Y2HZ38_ARAVE</name>
<feature type="transmembrane region" description="Helical" evidence="1">
    <location>
        <begin position="62"/>
        <end position="80"/>
    </location>
</feature>
<accession>A0A4Y2HZ38</accession>
<feature type="transmembrane region" description="Helical" evidence="1">
    <location>
        <begin position="21"/>
        <end position="42"/>
    </location>
</feature>
<proteinExistence type="predicted"/>
<gene>
    <name evidence="2" type="ORF">AVEN_117349_1</name>
</gene>
<comment type="caution">
    <text evidence="2">The sequence shown here is derived from an EMBL/GenBank/DDBJ whole genome shotgun (WGS) entry which is preliminary data.</text>
</comment>
<protein>
    <submittedName>
        <fullName evidence="2">Uncharacterized protein</fullName>
    </submittedName>
</protein>
<reference evidence="2 3" key="1">
    <citation type="journal article" date="2019" name="Sci. Rep.">
        <title>Orb-weaving spider Araneus ventricosus genome elucidates the spidroin gene catalogue.</title>
        <authorList>
            <person name="Kono N."/>
            <person name="Nakamura H."/>
            <person name="Ohtoshi R."/>
            <person name="Moran D.A.P."/>
            <person name="Shinohara A."/>
            <person name="Yoshida Y."/>
            <person name="Fujiwara M."/>
            <person name="Mori M."/>
            <person name="Tomita M."/>
            <person name="Arakawa K."/>
        </authorList>
    </citation>
    <scope>NUCLEOTIDE SEQUENCE [LARGE SCALE GENOMIC DNA]</scope>
</reference>
<keyword evidence="1" id="KW-0812">Transmembrane</keyword>
<dbReference type="AlphaFoldDB" id="A0A4Y2HZ38"/>
<keyword evidence="3" id="KW-1185">Reference proteome</keyword>
<dbReference type="EMBL" id="BGPR01002263">
    <property type="protein sequence ID" value="GBM70640.1"/>
    <property type="molecule type" value="Genomic_DNA"/>
</dbReference>
<keyword evidence="1" id="KW-1133">Transmembrane helix</keyword>
<keyword evidence="1" id="KW-0472">Membrane</keyword>